<dbReference type="RefSeq" id="WP_012856287.1">
    <property type="nucleotide sequence ID" value="NC_013512.1"/>
</dbReference>
<dbReference type="AlphaFoldDB" id="D1AZQ4"/>
<evidence type="ECO:0000313" key="3">
    <source>
        <dbReference type="Proteomes" id="UP000002222"/>
    </source>
</evidence>
<organism evidence="2 3">
    <name type="scientific">Sulfurospirillum deleyianum (strain ATCC 51133 / DSM 6946 / 5175)</name>
    <dbReference type="NCBI Taxonomy" id="525898"/>
    <lineage>
        <taxon>Bacteria</taxon>
        <taxon>Pseudomonadati</taxon>
        <taxon>Campylobacterota</taxon>
        <taxon>Epsilonproteobacteria</taxon>
        <taxon>Campylobacterales</taxon>
        <taxon>Sulfurospirillaceae</taxon>
        <taxon>Sulfurospirillum</taxon>
    </lineage>
</organism>
<keyword evidence="3" id="KW-1185">Reference proteome</keyword>
<evidence type="ECO:0000256" key="1">
    <source>
        <dbReference type="SAM" id="Phobius"/>
    </source>
</evidence>
<dbReference type="KEGG" id="sdl:Sdel_0484"/>
<protein>
    <submittedName>
        <fullName evidence="2">Uncharacterized protein</fullName>
    </submittedName>
</protein>
<reference evidence="3" key="1">
    <citation type="submission" date="2009-11" db="EMBL/GenBank/DDBJ databases">
        <title>The complete genome of Sulfurospirillum deleyianum DSM 6946.</title>
        <authorList>
            <consortium name="US DOE Joint Genome Institute (JGI-PGF)"/>
            <person name="Lucas S."/>
            <person name="Copeland A."/>
            <person name="Lapidus A."/>
            <person name="Glavina del Rio T."/>
            <person name="Dalin E."/>
            <person name="Tice H."/>
            <person name="Bruce D."/>
            <person name="Goodwin L."/>
            <person name="Pitluck S."/>
            <person name="Kyrpides N."/>
            <person name="Mavromatis K."/>
            <person name="Ivanova N."/>
            <person name="Ovchinnikova G."/>
            <person name="Munk A.C."/>
            <person name="Lu M."/>
            <person name="Brettin T."/>
            <person name="Detter J.C."/>
            <person name="Han C."/>
            <person name="Tapia R."/>
            <person name="Larimer F."/>
            <person name="Land M."/>
            <person name="Hauser L."/>
            <person name="Markowitz V."/>
            <person name="Cheng J.F."/>
            <person name="Hugenholtz P."/>
            <person name="Woyke T."/>
            <person name="Wu D."/>
            <person name="Aumann P."/>
            <person name="Schneider S."/>
            <person name="Lang E."/>
            <person name="Spring S."/>
            <person name="Klenk H.P."/>
            <person name="Eisen J.A."/>
        </authorList>
    </citation>
    <scope>NUCLEOTIDE SEQUENCE [LARGE SCALE GENOMIC DNA]</scope>
    <source>
        <strain evidence="3">ATCC 51133 / DSM 6946 / 5175</strain>
    </source>
</reference>
<dbReference type="HOGENOM" id="CLU_3258830_0_0_7"/>
<feature type="transmembrane region" description="Helical" evidence="1">
    <location>
        <begin position="12"/>
        <end position="32"/>
    </location>
</feature>
<dbReference type="Proteomes" id="UP000002222">
    <property type="component" value="Chromosome"/>
</dbReference>
<sequence>MVDLSAPVELSFIFVTIGAIFALIGVCVYLVNRRTKQLKDMK</sequence>
<keyword evidence="1" id="KW-1133">Transmembrane helix</keyword>
<reference evidence="2 3" key="2">
    <citation type="journal article" date="2010" name="Stand. Genomic Sci.">
        <title>Complete genome sequence of Sulfurospirillum deleyianum type strain (5175).</title>
        <authorList>
            <person name="Sikorski J."/>
            <person name="Lapidus A."/>
            <person name="Copeland A."/>
            <person name="Glavina Del Rio T."/>
            <person name="Nolan M."/>
            <person name="Lucas S."/>
            <person name="Chen F."/>
            <person name="Tice H."/>
            <person name="Cheng J.F."/>
            <person name="Saunders E."/>
            <person name="Bruce D."/>
            <person name="Goodwin L."/>
            <person name="Pitluck S."/>
            <person name="Ovchinnikova G."/>
            <person name="Pati A."/>
            <person name="Ivanova N."/>
            <person name="Mavromatis K."/>
            <person name="Chen A."/>
            <person name="Palaniappan K."/>
            <person name="Chain P."/>
            <person name="Land M."/>
            <person name="Hauser L."/>
            <person name="Chang Y.J."/>
            <person name="Jeffries C.D."/>
            <person name="Brettin T."/>
            <person name="Detter J.C."/>
            <person name="Han C."/>
            <person name="Rohde M."/>
            <person name="Lang E."/>
            <person name="Spring S."/>
            <person name="Goker M."/>
            <person name="Bristow J."/>
            <person name="Eisen J.A."/>
            <person name="Markowitz V."/>
            <person name="Hugenholtz P."/>
            <person name="Kyrpides N.C."/>
            <person name="Klenk H.P."/>
        </authorList>
    </citation>
    <scope>NUCLEOTIDE SEQUENCE [LARGE SCALE GENOMIC DNA]</scope>
    <source>
        <strain evidence="3">ATCC 51133 / DSM 6946 / 5175</strain>
    </source>
</reference>
<evidence type="ECO:0000313" key="2">
    <source>
        <dbReference type="EMBL" id="ACZ11521.1"/>
    </source>
</evidence>
<keyword evidence="1" id="KW-0812">Transmembrane</keyword>
<keyword evidence="1" id="KW-0472">Membrane</keyword>
<accession>D1AZQ4</accession>
<proteinExistence type="predicted"/>
<dbReference type="EMBL" id="CP001816">
    <property type="protein sequence ID" value="ACZ11521.1"/>
    <property type="molecule type" value="Genomic_DNA"/>
</dbReference>
<gene>
    <name evidence="2" type="ordered locus">Sdel_0484</name>
</gene>
<name>D1AZQ4_SULD5</name>